<organism evidence="1 2">
    <name type="scientific">Dietzia maris</name>
    <dbReference type="NCBI Taxonomy" id="37915"/>
    <lineage>
        <taxon>Bacteria</taxon>
        <taxon>Bacillati</taxon>
        <taxon>Actinomycetota</taxon>
        <taxon>Actinomycetes</taxon>
        <taxon>Mycobacteriales</taxon>
        <taxon>Dietziaceae</taxon>
        <taxon>Dietzia</taxon>
    </lineage>
</organism>
<dbReference type="EMBL" id="JAUHTB010000003">
    <property type="protein sequence ID" value="MDN4505311.1"/>
    <property type="molecule type" value="Genomic_DNA"/>
</dbReference>
<comment type="caution">
    <text evidence="1">The sequence shown here is derived from an EMBL/GenBank/DDBJ whole genome shotgun (WGS) entry which is preliminary data.</text>
</comment>
<dbReference type="Proteomes" id="UP001172702">
    <property type="component" value="Unassembled WGS sequence"/>
</dbReference>
<reference evidence="1 2" key="1">
    <citation type="submission" date="2023-07" db="EMBL/GenBank/DDBJ databases">
        <title>Strategy for survival of the halotoleranting strain Dietzia MX2 from the Yakshinskoe mineral salts deposit.</title>
        <authorList>
            <person name="Kharitonova M.A."/>
            <person name="Kupriyanova-Ashina F.G."/>
            <person name="Shakirov T.R."/>
            <person name="Vafina M.S."/>
            <person name="Ilinskaya O.N."/>
        </authorList>
    </citation>
    <scope>NUCLEOTIDE SEQUENCE [LARGE SCALE GENOMIC DNA]</scope>
    <source>
        <strain evidence="1 2">MX2</strain>
    </source>
</reference>
<protein>
    <submittedName>
        <fullName evidence="1">Uncharacterized protein</fullName>
    </submittedName>
</protein>
<proteinExistence type="predicted"/>
<dbReference type="RefSeq" id="WP_269502817.1">
    <property type="nucleotide sequence ID" value="NZ_JAPWIO010000006.1"/>
</dbReference>
<name>A0ABT8GYN2_9ACTN</name>
<accession>A0ABT8GYN2</accession>
<gene>
    <name evidence="1" type="ORF">QYF62_04460</name>
</gene>
<evidence type="ECO:0000313" key="2">
    <source>
        <dbReference type="Proteomes" id="UP001172702"/>
    </source>
</evidence>
<keyword evidence="2" id="KW-1185">Reference proteome</keyword>
<evidence type="ECO:0000313" key="1">
    <source>
        <dbReference type="EMBL" id="MDN4505311.1"/>
    </source>
</evidence>
<sequence length="57" mass="6275">MTADTASRDRDDLIDNMAAQLADAPQLIADLAEAIRRAAHMIVVRRELDDMPDGIEP</sequence>